<accession>A0A382XJW9</accession>
<organism evidence="7">
    <name type="scientific">marine metagenome</name>
    <dbReference type="NCBI Taxonomy" id="408172"/>
    <lineage>
        <taxon>unclassified sequences</taxon>
        <taxon>metagenomes</taxon>
        <taxon>ecological metagenomes</taxon>
    </lineage>
</organism>
<dbReference type="Pfam" id="PF00590">
    <property type="entry name" value="TP_methylase"/>
    <property type="match status" value="1"/>
</dbReference>
<dbReference type="InterPro" id="IPR014777">
    <property type="entry name" value="4pyrrole_Mease_sub1"/>
</dbReference>
<dbReference type="SUPFAM" id="SSF53790">
    <property type="entry name" value="Tetrapyrrole methylase"/>
    <property type="match status" value="1"/>
</dbReference>
<dbReference type="InterPro" id="IPR018063">
    <property type="entry name" value="SAM_MeTrfase_RsmI_CS"/>
</dbReference>
<dbReference type="EMBL" id="UINC01168423">
    <property type="protein sequence ID" value="SVD71447.1"/>
    <property type="molecule type" value="Genomic_DNA"/>
</dbReference>
<evidence type="ECO:0000256" key="4">
    <source>
        <dbReference type="ARBA" id="ARBA00022679"/>
    </source>
</evidence>
<proteinExistence type="predicted"/>
<dbReference type="Gene3D" id="3.40.1010.10">
    <property type="entry name" value="Cobalt-precorrin-4 Transmethylase, Domain 1"/>
    <property type="match status" value="1"/>
</dbReference>
<keyword evidence="4" id="KW-0808">Transferase</keyword>
<name>A0A382XJW9_9ZZZZ</name>
<dbReference type="GO" id="GO:0008168">
    <property type="term" value="F:methyltransferase activity"/>
    <property type="evidence" value="ECO:0007669"/>
    <property type="project" value="UniProtKB-KW"/>
</dbReference>
<feature type="domain" description="Tetrapyrrole methylase" evidence="6">
    <location>
        <begin position="25"/>
        <end position="142"/>
    </location>
</feature>
<dbReference type="AlphaFoldDB" id="A0A382XJW9"/>
<dbReference type="GO" id="GO:0032259">
    <property type="term" value="P:methylation"/>
    <property type="evidence" value="ECO:0007669"/>
    <property type="project" value="UniProtKB-KW"/>
</dbReference>
<keyword evidence="3" id="KW-0489">Methyltransferase</keyword>
<evidence type="ECO:0000256" key="3">
    <source>
        <dbReference type="ARBA" id="ARBA00022603"/>
    </source>
</evidence>
<sequence length="144" mass="14931">VDQPATDVFANSSDSGTTSKLTPGLYIVATPIGNLGDVTLRALDVLNSVKLIACEDTRHTGKLLTRYGISTRRTAYHEHNARRALPGLLRLLRGGAAIALVSDAGTPLISDPGYRLVSEAIAAHVSIIPVPGPSAPLAALVISG</sequence>
<dbReference type="InterPro" id="IPR008189">
    <property type="entry name" value="rRNA_ssu_MeTfrase_I"/>
</dbReference>
<keyword evidence="1" id="KW-0963">Cytoplasm</keyword>
<dbReference type="FunFam" id="3.40.1010.10:FF:000007">
    <property type="entry name" value="Ribosomal RNA small subunit methyltransferase I"/>
    <property type="match status" value="1"/>
</dbReference>
<dbReference type="InterPro" id="IPR000878">
    <property type="entry name" value="4pyrrol_Mease"/>
</dbReference>
<protein>
    <recommendedName>
        <fullName evidence="6">Tetrapyrrole methylase domain-containing protein</fullName>
    </recommendedName>
</protein>
<feature type="non-terminal residue" evidence="7">
    <location>
        <position position="144"/>
    </location>
</feature>
<evidence type="ECO:0000256" key="1">
    <source>
        <dbReference type="ARBA" id="ARBA00022490"/>
    </source>
</evidence>
<dbReference type="GO" id="GO:0006364">
    <property type="term" value="P:rRNA processing"/>
    <property type="evidence" value="ECO:0007669"/>
    <property type="project" value="UniProtKB-KW"/>
</dbReference>
<dbReference type="PANTHER" id="PTHR46111:SF1">
    <property type="entry name" value="RIBOSOMAL RNA SMALL SUBUNIT METHYLTRANSFERASE I"/>
    <property type="match status" value="1"/>
</dbReference>
<reference evidence="7" key="1">
    <citation type="submission" date="2018-05" db="EMBL/GenBank/DDBJ databases">
        <authorList>
            <person name="Lanie J.A."/>
            <person name="Ng W.-L."/>
            <person name="Kazmierczak K.M."/>
            <person name="Andrzejewski T.M."/>
            <person name="Davidsen T.M."/>
            <person name="Wayne K.J."/>
            <person name="Tettelin H."/>
            <person name="Glass J.I."/>
            <person name="Rusch D."/>
            <person name="Podicherti R."/>
            <person name="Tsui H.-C.T."/>
            <person name="Winkler M.E."/>
        </authorList>
    </citation>
    <scope>NUCLEOTIDE SEQUENCE</scope>
</reference>
<dbReference type="PANTHER" id="PTHR46111">
    <property type="entry name" value="RIBOSOMAL RNA SMALL SUBUNIT METHYLTRANSFERASE I"/>
    <property type="match status" value="1"/>
</dbReference>
<keyword evidence="2" id="KW-0698">rRNA processing</keyword>
<gene>
    <name evidence="7" type="ORF">METZ01_LOCUS424301</name>
</gene>
<feature type="non-terminal residue" evidence="7">
    <location>
        <position position="1"/>
    </location>
</feature>
<evidence type="ECO:0000313" key="7">
    <source>
        <dbReference type="EMBL" id="SVD71447.1"/>
    </source>
</evidence>
<evidence type="ECO:0000256" key="5">
    <source>
        <dbReference type="ARBA" id="ARBA00022691"/>
    </source>
</evidence>
<dbReference type="InterPro" id="IPR035996">
    <property type="entry name" value="4pyrrol_Methylase_sf"/>
</dbReference>
<evidence type="ECO:0000259" key="6">
    <source>
        <dbReference type="Pfam" id="PF00590"/>
    </source>
</evidence>
<evidence type="ECO:0000256" key="2">
    <source>
        <dbReference type="ARBA" id="ARBA00022552"/>
    </source>
</evidence>
<dbReference type="PROSITE" id="PS01296">
    <property type="entry name" value="RSMI"/>
    <property type="match status" value="1"/>
</dbReference>
<keyword evidence="5" id="KW-0949">S-adenosyl-L-methionine</keyword>